<dbReference type="NCBIfam" id="NF004559">
    <property type="entry name" value="PRK05899.2-5"/>
    <property type="match status" value="1"/>
</dbReference>
<dbReference type="AlphaFoldDB" id="A0A0M8ZRQ5"/>
<evidence type="ECO:0000256" key="12">
    <source>
        <dbReference type="ARBA" id="ARBA00022842"/>
    </source>
</evidence>
<dbReference type="PANTHER" id="PTHR43195">
    <property type="entry name" value="TRANSKETOLASE"/>
    <property type="match status" value="1"/>
</dbReference>
<comment type="subunit">
    <text evidence="7">Homodimer.</text>
</comment>
<evidence type="ECO:0000256" key="14">
    <source>
        <dbReference type="SAM" id="MobiDB-lite"/>
    </source>
</evidence>
<dbReference type="InterPro" id="IPR009014">
    <property type="entry name" value="Transketo_C/PFOR_II"/>
</dbReference>
<accession>A0A0M8ZRQ5</accession>
<feature type="region of interest" description="Disordered" evidence="14">
    <location>
        <begin position="721"/>
        <end position="750"/>
    </location>
</feature>
<keyword evidence="17" id="KW-1185">Reference proteome</keyword>
<dbReference type="GO" id="GO:0004802">
    <property type="term" value="F:transketolase activity"/>
    <property type="evidence" value="ECO:0007669"/>
    <property type="project" value="UniProtKB-EC"/>
</dbReference>
<evidence type="ECO:0000256" key="3">
    <source>
        <dbReference type="ARBA" id="ARBA00001941"/>
    </source>
</evidence>
<protein>
    <recommendedName>
        <fullName evidence="8">transketolase</fullName>
        <ecNumber evidence="8">2.2.1.1</ecNumber>
    </recommendedName>
</protein>
<dbReference type="GO" id="GO:0005737">
    <property type="term" value="C:cytoplasm"/>
    <property type="evidence" value="ECO:0007669"/>
    <property type="project" value="UniProtKB-ARBA"/>
</dbReference>
<dbReference type="InterPro" id="IPR033248">
    <property type="entry name" value="Transketolase_C"/>
</dbReference>
<keyword evidence="13" id="KW-0786">Thiamine pyrophosphate</keyword>
<dbReference type="CDD" id="cd02012">
    <property type="entry name" value="TPP_TK"/>
    <property type="match status" value="1"/>
</dbReference>
<gene>
    <name evidence="16" type="ORF">WN51_05055</name>
</gene>
<evidence type="ECO:0000256" key="13">
    <source>
        <dbReference type="ARBA" id="ARBA00023052"/>
    </source>
</evidence>
<evidence type="ECO:0000256" key="10">
    <source>
        <dbReference type="ARBA" id="ARBA00022723"/>
    </source>
</evidence>
<dbReference type="FunFam" id="3.40.50.970:FF:000033">
    <property type="entry name" value="Transketolase isoform 1"/>
    <property type="match status" value="1"/>
</dbReference>
<dbReference type="InterPro" id="IPR005474">
    <property type="entry name" value="Transketolase_N"/>
</dbReference>
<dbReference type="PANTHER" id="PTHR43195:SF1">
    <property type="entry name" value="FI06132P-RELATED"/>
    <property type="match status" value="1"/>
</dbReference>
<evidence type="ECO:0000256" key="11">
    <source>
        <dbReference type="ARBA" id="ARBA00022837"/>
    </source>
</evidence>
<dbReference type="Pfam" id="PF02780">
    <property type="entry name" value="Transketolase_C"/>
    <property type="match status" value="1"/>
</dbReference>
<evidence type="ECO:0000256" key="5">
    <source>
        <dbReference type="ARBA" id="ARBA00001964"/>
    </source>
</evidence>
<evidence type="ECO:0000256" key="4">
    <source>
        <dbReference type="ARBA" id="ARBA00001946"/>
    </source>
</evidence>
<comment type="similarity">
    <text evidence="6">Belongs to the transketolase family.</text>
</comment>
<evidence type="ECO:0000256" key="1">
    <source>
        <dbReference type="ARBA" id="ARBA00001913"/>
    </source>
</evidence>
<dbReference type="InterPro" id="IPR005475">
    <property type="entry name" value="Transketolase-like_Pyr-bd"/>
</dbReference>
<evidence type="ECO:0000256" key="6">
    <source>
        <dbReference type="ARBA" id="ARBA00007131"/>
    </source>
</evidence>
<dbReference type="Pfam" id="PF00456">
    <property type="entry name" value="Transketolase_N"/>
    <property type="match status" value="1"/>
</dbReference>
<keyword evidence="10" id="KW-0479">Metal-binding</keyword>
<feature type="domain" description="Transketolase-like pyrimidine-binding" evidence="15">
    <location>
        <begin position="320"/>
        <end position="484"/>
    </location>
</feature>
<proteinExistence type="inferred from homology"/>
<name>A0A0M8ZRQ5_9HYME</name>
<sequence>MANYHKPESKTIQELKDIATKLRIHSISATQASKSGHPTSCSSMAEIMSVLFFHTMRYKVSVPRDPSNDRFVLSKGHAAPILYAAWAEAGLFPATELLNLRKIDSDLEGHPTPRLNFVDVGTGSLGQGLSVSAGMAYVGKYFDKANYRVYCLIGDGEAAEGSIWEALHFASYYKLDNLCAIFDINRLGQSEPTSLQHNMEIYRRRLEAFGFNALVVDGHDIEELAKAFHEAQNTKGQPTAILAKTFKGKYFPNIEDLENWHGKPLGNKANEVIQHLTGMLKNPGPLGLHPQKPLIDDVPAVDLNNIKLASPPNYKLGEQVATRLAYGTALAKLAKNNNRVIALDGDTKNSTYAEKIKTVDPTRFIECFIAEQNVVGVAIGATCRDRTVAFVSAFATFFTRAFDQIRMGAISQTNVNFVGSHCGVSIGEDGPSQMGLEDIAMFRTIPGSTVFYPSDAVSAERAIELAANTKGICFVRTSRPATAVIYKNEEPFVIGKGKVVRSSSKDQILVVGAGVTLYEALKAADELSKVGVNVRVIDPFTIKPLDAQLIIKNAKEVGGRIVTVEDHYPEGGLGEAVTSAVALERNVVVKKLAVTEVPRSGPSNALLDKYGISTSKIVAAVQEYMDGDTSAYEQYKRLSLRVSYAIRCSCIIRKPLTGSPPPSCLPSLPAAANSTFPKLVNVDLAQSKVENKVSPQYILIIYYELKEDVKRGGEEAVCHASALLPPYPPPHPSMKGQDTESSPKSSPKST</sequence>
<comment type="cofactor">
    <cofactor evidence="1">
        <name>Ca(2+)</name>
        <dbReference type="ChEBI" id="CHEBI:29108"/>
    </cofactor>
</comment>
<keyword evidence="12" id="KW-0460">Magnesium</keyword>
<evidence type="ECO:0000313" key="17">
    <source>
        <dbReference type="Proteomes" id="UP000053105"/>
    </source>
</evidence>
<dbReference type="EC" id="2.2.1.1" evidence="8"/>
<dbReference type="GO" id="GO:0046872">
    <property type="term" value="F:metal ion binding"/>
    <property type="evidence" value="ECO:0007669"/>
    <property type="project" value="UniProtKB-KW"/>
</dbReference>
<evidence type="ECO:0000256" key="9">
    <source>
        <dbReference type="ARBA" id="ARBA00022679"/>
    </source>
</evidence>
<dbReference type="OrthoDB" id="10267175at2759"/>
<evidence type="ECO:0000313" key="16">
    <source>
        <dbReference type="EMBL" id="KOX69770.1"/>
    </source>
</evidence>
<dbReference type="SUPFAM" id="SSF52518">
    <property type="entry name" value="Thiamin diphosphate-binding fold (THDP-binding)"/>
    <property type="match status" value="2"/>
</dbReference>
<comment type="cofactor">
    <cofactor evidence="2">
        <name>Mn(2+)</name>
        <dbReference type="ChEBI" id="CHEBI:29035"/>
    </cofactor>
</comment>
<dbReference type="InterPro" id="IPR029061">
    <property type="entry name" value="THDP-binding"/>
</dbReference>
<dbReference type="GO" id="GO:0030976">
    <property type="term" value="F:thiamine pyrophosphate binding"/>
    <property type="evidence" value="ECO:0007669"/>
    <property type="project" value="TreeGrafter"/>
</dbReference>
<evidence type="ECO:0000256" key="7">
    <source>
        <dbReference type="ARBA" id="ARBA00011738"/>
    </source>
</evidence>
<dbReference type="InterPro" id="IPR020826">
    <property type="entry name" value="Transketolase_BS"/>
</dbReference>
<keyword evidence="11" id="KW-0106">Calcium</keyword>
<dbReference type="Gene3D" id="3.40.50.970">
    <property type="match status" value="2"/>
</dbReference>
<dbReference type="SMART" id="SM00861">
    <property type="entry name" value="Transket_pyr"/>
    <property type="match status" value="1"/>
</dbReference>
<dbReference type="EMBL" id="KQ435883">
    <property type="protein sequence ID" value="KOX69770.1"/>
    <property type="molecule type" value="Genomic_DNA"/>
</dbReference>
<comment type="cofactor">
    <cofactor evidence="5">
        <name>thiamine diphosphate</name>
        <dbReference type="ChEBI" id="CHEBI:58937"/>
    </cofactor>
</comment>
<comment type="cofactor">
    <cofactor evidence="4">
        <name>Mg(2+)</name>
        <dbReference type="ChEBI" id="CHEBI:18420"/>
    </cofactor>
</comment>
<dbReference type="Gene3D" id="3.40.50.920">
    <property type="match status" value="1"/>
</dbReference>
<dbReference type="FunFam" id="3.40.50.970:FF:000129">
    <property type="entry name" value="Transketolase"/>
    <property type="match status" value="1"/>
</dbReference>
<keyword evidence="9" id="KW-0808">Transferase</keyword>
<dbReference type="CDD" id="cd07033">
    <property type="entry name" value="TPP_PYR_DXS_TK_like"/>
    <property type="match status" value="1"/>
</dbReference>
<dbReference type="Proteomes" id="UP000053105">
    <property type="component" value="Unassembled WGS sequence"/>
</dbReference>
<evidence type="ECO:0000256" key="8">
    <source>
        <dbReference type="ARBA" id="ARBA00013152"/>
    </source>
</evidence>
<dbReference type="STRING" id="166423.A0A0M8ZRQ5"/>
<evidence type="ECO:0000259" key="15">
    <source>
        <dbReference type="SMART" id="SM00861"/>
    </source>
</evidence>
<organism evidence="16 17">
    <name type="scientific">Melipona quadrifasciata</name>
    <dbReference type="NCBI Taxonomy" id="166423"/>
    <lineage>
        <taxon>Eukaryota</taxon>
        <taxon>Metazoa</taxon>
        <taxon>Ecdysozoa</taxon>
        <taxon>Arthropoda</taxon>
        <taxon>Hexapoda</taxon>
        <taxon>Insecta</taxon>
        <taxon>Pterygota</taxon>
        <taxon>Neoptera</taxon>
        <taxon>Endopterygota</taxon>
        <taxon>Hymenoptera</taxon>
        <taxon>Apocrita</taxon>
        <taxon>Aculeata</taxon>
        <taxon>Apoidea</taxon>
        <taxon>Anthophila</taxon>
        <taxon>Apidae</taxon>
        <taxon>Melipona</taxon>
    </lineage>
</organism>
<evidence type="ECO:0000256" key="2">
    <source>
        <dbReference type="ARBA" id="ARBA00001936"/>
    </source>
</evidence>
<dbReference type="InterPro" id="IPR051424">
    <property type="entry name" value="Transketolase-like"/>
</dbReference>
<dbReference type="PROSITE" id="PS00802">
    <property type="entry name" value="TRANSKETOLASE_2"/>
    <property type="match status" value="1"/>
</dbReference>
<dbReference type="SUPFAM" id="SSF52922">
    <property type="entry name" value="TK C-terminal domain-like"/>
    <property type="match status" value="1"/>
</dbReference>
<dbReference type="Pfam" id="PF02779">
    <property type="entry name" value="Transket_pyr"/>
    <property type="match status" value="1"/>
</dbReference>
<reference evidence="16 17" key="1">
    <citation type="submission" date="2015-07" db="EMBL/GenBank/DDBJ databases">
        <title>The genome of Melipona quadrifasciata.</title>
        <authorList>
            <person name="Pan H."/>
            <person name="Kapheim K."/>
        </authorList>
    </citation>
    <scope>NUCLEOTIDE SEQUENCE [LARGE SCALE GENOMIC DNA]</scope>
    <source>
        <strain evidence="16">0111107301</strain>
        <tissue evidence="16">Whole body</tissue>
    </source>
</reference>
<comment type="cofactor">
    <cofactor evidence="3">
        <name>Co(2+)</name>
        <dbReference type="ChEBI" id="CHEBI:48828"/>
    </cofactor>
</comment>